<proteinExistence type="inferred from homology"/>
<evidence type="ECO:0000259" key="21">
    <source>
        <dbReference type="PROSITE" id="PS50055"/>
    </source>
</evidence>
<dbReference type="Gene3D" id="3.90.190.10">
    <property type="entry name" value="Protein tyrosine phosphatase superfamily"/>
    <property type="match status" value="1"/>
</dbReference>
<dbReference type="EMBL" id="VWYE01016166">
    <property type="protein sequence ID" value="NXQ30545.1"/>
    <property type="molecule type" value="Genomic_DNA"/>
</dbReference>
<dbReference type="InterPro" id="IPR050713">
    <property type="entry name" value="RTP_Phos/Ushers"/>
</dbReference>
<dbReference type="SMART" id="SM00404">
    <property type="entry name" value="PTPc_motif"/>
    <property type="match status" value="1"/>
</dbReference>
<evidence type="ECO:0000259" key="23">
    <source>
        <dbReference type="PROSITE" id="PS50853"/>
    </source>
</evidence>
<feature type="domain" description="Tyrosine-protein phosphatase" evidence="21">
    <location>
        <begin position="778"/>
        <end position="1035"/>
    </location>
</feature>
<evidence type="ECO:0000256" key="2">
    <source>
        <dbReference type="ARBA" id="ARBA00004282"/>
    </source>
</evidence>
<evidence type="ECO:0000256" key="9">
    <source>
        <dbReference type="ARBA" id="ARBA00022801"/>
    </source>
</evidence>
<dbReference type="Pfam" id="PF00041">
    <property type="entry name" value="fn3"/>
    <property type="match status" value="5"/>
</dbReference>
<evidence type="ECO:0000259" key="22">
    <source>
        <dbReference type="PROSITE" id="PS50056"/>
    </source>
</evidence>
<evidence type="ECO:0000256" key="3">
    <source>
        <dbReference type="ARBA" id="ARBA00004632"/>
    </source>
</evidence>
<dbReference type="Proteomes" id="UP000571582">
    <property type="component" value="Unassembled WGS sequence"/>
</dbReference>
<comment type="caution">
    <text evidence="24">The sequence shown here is derived from an EMBL/GenBank/DDBJ whole genome shotgun (WGS) entry which is preliminary data.</text>
</comment>
<feature type="domain" description="Fibronectin type-III" evidence="23">
    <location>
        <begin position="6"/>
        <end position="97"/>
    </location>
</feature>
<dbReference type="Gene3D" id="2.60.40.10">
    <property type="entry name" value="Immunoglobulins"/>
    <property type="match status" value="6"/>
</dbReference>
<evidence type="ECO:0000256" key="12">
    <source>
        <dbReference type="ARBA" id="ARBA00022989"/>
    </source>
</evidence>
<keyword evidence="10" id="KW-0904">Protein phosphatase</keyword>
<comment type="similarity">
    <text evidence="16">Belongs to the protein-tyrosine phosphatase family. Receptor class 3 subfamily.</text>
</comment>
<keyword evidence="8" id="KW-0677">Repeat</keyword>
<comment type="catalytic activity">
    <reaction evidence="17">
        <text>O-phospho-L-tyrosyl-[protein] + H2O = L-tyrosyl-[protein] + phosphate</text>
        <dbReference type="Rhea" id="RHEA:10684"/>
        <dbReference type="Rhea" id="RHEA-COMP:10136"/>
        <dbReference type="Rhea" id="RHEA-COMP:20101"/>
        <dbReference type="ChEBI" id="CHEBI:15377"/>
        <dbReference type="ChEBI" id="CHEBI:43474"/>
        <dbReference type="ChEBI" id="CHEBI:46858"/>
        <dbReference type="ChEBI" id="CHEBI:61978"/>
        <dbReference type="EC" id="3.1.3.48"/>
    </reaction>
</comment>
<keyword evidence="11" id="KW-0965">Cell junction</keyword>
<dbReference type="CDD" id="cd14615">
    <property type="entry name" value="R-PTPc-J"/>
    <property type="match status" value="1"/>
</dbReference>
<keyword evidence="13 20" id="KW-0472">Membrane</keyword>
<keyword evidence="9" id="KW-0378">Hydrolase</keyword>
<dbReference type="AlphaFoldDB" id="A0A7L2BXQ4"/>
<name>A0A7L2BXQ4_9PASS</name>
<evidence type="ECO:0000313" key="25">
    <source>
        <dbReference type="Proteomes" id="UP000571582"/>
    </source>
</evidence>
<feature type="transmembrane region" description="Helical" evidence="20">
    <location>
        <begin position="712"/>
        <end position="736"/>
    </location>
</feature>
<dbReference type="PROSITE" id="PS50056">
    <property type="entry name" value="TYR_PHOSPHATASE_2"/>
    <property type="match status" value="1"/>
</dbReference>
<feature type="non-terminal residue" evidence="24">
    <location>
        <position position="1074"/>
    </location>
</feature>
<evidence type="ECO:0000256" key="14">
    <source>
        <dbReference type="ARBA" id="ARBA00023180"/>
    </source>
</evidence>
<feature type="domain" description="Fibronectin type-III" evidence="23">
    <location>
        <begin position="374"/>
        <end position="465"/>
    </location>
</feature>
<evidence type="ECO:0000256" key="13">
    <source>
        <dbReference type="ARBA" id="ARBA00023136"/>
    </source>
</evidence>
<evidence type="ECO:0000256" key="5">
    <source>
        <dbReference type="ARBA" id="ARBA00022475"/>
    </source>
</evidence>
<dbReference type="PROSITE" id="PS50055">
    <property type="entry name" value="TYR_PHOSPHATASE_PTP"/>
    <property type="match status" value="1"/>
</dbReference>
<reference evidence="24 25" key="1">
    <citation type="submission" date="2019-09" db="EMBL/GenBank/DDBJ databases">
        <title>Bird 10,000 Genomes (B10K) Project - Family phase.</title>
        <authorList>
            <person name="Zhang G."/>
        </authorList>
    </citation>
    <scope>NUCLEOTIDE SEQUENCE [LARGE SCALE GENOMIC DNA]</scope>
    <source>
        <strain evidence="24">B10K-DU-001-15</strain>
        <tissue evidence="24">Muscle</tissue>
    </source>
</reference>
<dbReference type="InterPro" id="IPR029021">
    <property type="entry name" value="Prot-tyrosine_phosphatase-like"/>
</dbReference>
<evidence type="ECO:0000256" key="7">
    <source>
        <dbReference type="ARBA" id="ARBA00022729"/>
    </source>
</evidence>
<protein>
    <recommendedName>
        <fullName evidence="18">Receptor-type tyrosine-protein phosphatase eta</fullName>
        <ecNumber evidence="4">3.1.3.48</ecNumber>
    </recommendedName>
    <alternativeName>
        <fullName evidence="19">Protein-tyrosine phosphatase receptor type J</fullName>
    </alternativeName>
</protein>
<organism evidence="24 25">
    <name type="scientific">Alaudala cheleensis</name>
    <name type="common">Asian short-toed lark</name>
    <dbReference type="NCBI Taxonomy" id="670337"/>
    <lineage>
        <taxon>Eukaryota</taxon>
        <taxon>Metazoa</taxon>
        <taxon>Chordata</taxon>
        <taxon>Craniata</taxon>
        <taxon>Vertebrata</taxon>
        <taxon>Euteleostomi</taxon>
        <taxon>Archelosauria</taxon>
        <taxon>Archosauria</taxon>
        <taxon>Dinosauria</taxon>
        <taxon>Saurischia</taxon>
        <taxon>Theropoda</taxon>
        <taxon>Coelurosauria</taxon>
        <taxon>Aves</taxon>
        <taxon>Neognathae</taxon>
        <taxon>Neoaves</taxon>
        <taxon>Telluraves</taxon>
        <taxon>Australaves</taxon>
        <taxon>Passeriformes</taxon>
        <taxon>Sylvioidea</taxon>
        <taxon>Alaudidae</taxon>
        <taxon>Alaudala</taxon>
    </lineage>
</organism>
<dbReference type="Pfam" id="PF18861">
    <property type="entry name" value="PTP_tm"/>
    <property type="match status" value="1"/>
</dbReference>
<comment type="subcellular location">
    <subcellularLocation>
        <location evidence="2">Cell junction</location>
    </subcellularLocation>
    <subcellularLocation>
        <location evidence="1">Cell membrane</location>
        <topology evidence="1">Single-pass type I membrane protein</topology>
    </subcellularLocation>
    <subcellularLocation>
        <location evidence="3">Cell projection</location>
        <location evidence="3">Ruffle membrane</location>
    </subcellularLocation>
</comment>
<dbReference type="CDD" id="cd00063">
    <property type="entry name" value="FN3"/>
    <property type="match status" value="5"/>
</dbReference>
<dbReference type="GO" id="GO:0043235">
    <property type="term" value="C:receptor complex"/>
    <property type="evidence" value="ECO:0007669"/>
    <property type="project" value="TreeGrafter"/>
</dbReference>
<dbReference type="InterPro" id="IPR013783">
    <property type="entry name" value="Ig-like_fold"/>
</dbReference>
<dbReference type="FunFam" id="3.90.190.10:FF:000009">
    <property type="entry name" value="Receptor-type tyrosine-protein phosphatase beta"/>
    <property type="match status" value="1"/>
</dbReference>
<dbReference type="PRINTS" id="PR00700">
    <property type="entry name" value="PRTYPHPHTASE"/>
</dbReference>
<feature type="domain" description="Fibronectin type-III" evidence="23">
    <location>
        <begin position="282"/>
        <end position="373"/>
    </location>
</feature>
<evidence type="ECO:0000256" key="8">
    <source>
        <dbReference type="ARBA" id="ARBA00022737"/>
    </source>
</evidence>
<evidence type="ECO:0000256" key="11">
    <source>
        <dbReference type="ARBA" id="ARBA00022949"/>
    </source>
</evidence>
<evidence type="ECO:0000256" key="20">
    <source>
        <dbReference type="SAM" id="Phobius"/>
    </source>
</evidence>
<dbReference type="PANTHER" id="PTHR46957">
    <property type="entry name" value="CYTOKINE RECEPTOR"/>
    <property type="match status" value="1"/>
</dbReference>
<feature type="domain" description="Fibronectin type-III" evidence="23">
    <location>
        <begin position="466"/>
        <end position="559"/>
    </location>
</feature>
<dbReference type="InterPro" id="IPR016130">
    <property type="entry name" value="Tyr_Pase_AS"/>
</dbReference>
<evidence type="ECO:0000256" key="10">
    <source>
        <dbReference type="ARBA" id="ARBA00022912"/>
    </source>
</evidence>
<accession>A0A7L2BXQ4</accession>
<keyword evidence="6 20" id="KW-0812">Transmembrane</keyword>
<dbReference type="InterPro" id="IPR041201">
    <property type="entry name" value="PTPRJ_TM"/>
</dbReference>
<dbReference type="GO" id="GO:0032587">
    <property type="term" value="C:ruffle membrane"/>
    <property type="evidence" value="ECO:0007669"/>
    <property type="project" value="UniProtKB-SubCell"/>
</dbReference>
<feature type="domain" description="Fibronectin type-III" evidence="23">
    <location>
        <begin position="98"/>
        <end position="189"/>
    </location>
</feature>
<keyword evidence="5" id="KW-1003">Cell membrane</keyword>
<evidence type="ECO:0000256" key="15">
    <source>
        <dbReference type="ARBA" id="ARBA00023273"/>
    </source>
</evidence>
<evidence type="ECO:0000256" key="16">
    <source>
        <dbReference type="ARBA" id="ARBA00025789"/>
    </source>
</evidence>
<evidence type="ECO:0000313" key="24">
    <source>
        <dbReference type="EMBL" id="NXQ30545.1"/>
    </source>
</evidence>
<keyword evidence="7" id="KW-0732">Signal</keyword>
<dbReference type="GO" id="GO:0070161">
    <property type="term" value="C:anchoring junction"/>
    <property type="evidence" value="ECO:0007669"/>
    <property type="project" value="UniProtKB-SubCell"/>
</dbReference>
<sequence>FTGPSPVDDLEAESIGVTFVTLKWVMNDSASVNYTYRIEVVNGTNDTPEMVLTFNQTKANITELTPGTEYNFTVFAVAADDKTEGEGVFKHLYTRPNRVKDLEAESIGVTFVTLKWVMNDSASANYTYRIEVVNGTNDTPEMVLTFHQTKANITELTPGTEYNFTVFAVAADDKTEGEGSFKHLYTRPSPVDDLEAESIGVTFVTLKWVMNDSASANYTYRIEVVNGTNDTPEMVLTFNQTKANITELTPGTEYNFTVFAVAADDKTEGEGVFKHLYTRPSPVDDLEAESIGVTFVTLKWVMNDSASANYTYRIEVVNGTNDTPEMVLTFHQTKANITELTPGTEYNFTVFAVAADDKTEGEGVFKHLYTRPNRVDDLEAESIGVTFVTLKWVMNDSASANYTYRIEVVNGTNDTPEMVLTFHQTKANITELTPGTEYNFTVFAVAADDKTEGEGVFKHLYTTPASVSSFQCEPVAKQPFLMLKWKCPSGNNSGFRIEISNTSEEKLASRCMVEGSEQTFETKPLNFFSTYNVTIITVSNGFGSSPVDKLCHTSITDPPPPTEVPSVKAVSHSSLSVEFSDFDSLNGPLEAYAVMITTEDQSSESLKSKLNNTYKDFKQKKTTAYVTYVIKTQQAESHSSHPQNGKNIINIGKGNIMHGYENGPLIPLRSYRACVAGFTNITFTDDVIEGEDSYVSFSPCSEPVLLPQDPGVIAGVVIGCLLAIFAVVAIGGLIFWRRRRKDKRNNEVSFSPIKSKMIKVENFESYFKKQQADFNCGFAEEYEELKSAGVHQPKFAAELPENRGKNRYNNVLPYDISRVKLSNQSSGAGDYINANYMPGYNSKKAFIAAQGPLPNTIEDFWQMIWEKNIYSIVMLTKCVEQARTKCEQYWPDKQPKSYGDIIVTMVSEVVLPEWTIRDFTVEKSNTPESHTVRQFHFTSWPDHGVPETTDLLINFRHLVHEYNSQNPMDSPTLVHCSAGVGRTGTFIAIDRLIQQMEMESTVDVYGVVYDLRMHRPLMVQTEDQYVFLNQCVMDIIKSQRERRTDLIYQNVTAMAIYENFPPGPALGKANGYHA</sequence>
<dbReference type="SMART" id="SM00194">
    <property type="entry name" value="PTPc"/>
    <property type="match status" value="1"/>
</dbReference>
<evidence type="ECO:0000256" key="6">
    <source>
        <dbReference type="ARBA" id="ARBA00022692"/>
    </source>
</evidence>
<gene>
    <name evidence="24" type="primary">Ptprj</name>
    <name evidence="24" type="ORF">ALACHE_R03340</name>
</gene>
<dbReference type="PROSITE" id="PS50853">
    <property type="entry name" value="FN3"/>
    <property type="match status" value="6"/>
</dbReference>
<feature type="domain" description="Tyrosine specific protein phosphatases" evidence="22">
    <location>
        <begin position="953"/>
        <end position="1026"/>
    </location>
</feature>
<feature type="non-terminal residue" evidence="24">
    <location>
        <position position="1"/>
    </location>
</feature>
<dbReference type="InterPro" id="IPR003595">
    <property type="entry name" value="Tyr_Pase_cat"/>
</dbReference>
<dbReference type="SUPFAM" id="SSF52799">
    <property type="entry name" value="(Phosphotyrosine protein) phosphatases II"/>
    <property type="match status" value="1"/>
</dbReference>
<dbReference type="GO" id="GO:0032502">
    <property type="term" value="P:developmental process"/>
    <property type="evidence" value="ECO:0007669"/>
    <property type="project" value="UniProtKB-ARBA"/>
</dbReference>
<feature type="domain" description="Fibronectin type-III" evidence="23">
    <location>
        <begin position="190"/>
        <end position="281"/>
    </location>
</feature>
<evidence type="ECO:0000256" key="1">
    <source>
        <dbReference type="ARBA" id="ARBA00004251"/>
    </source>
</evidence>
<evidence type="ECO:0000256" key="17">
    <source>
        <dbReference type="ARBA" id="ARBA00051722"/>
    </source>
</evidence>
<dbReference type="Pfam" id="PF00102">
    <property type="entry name" value="Y_phosphatase"/>
    <property type="match status" value="1"/>
</dbReference>
<dbReference type="SUPFAM" id="SSF49265">
    <property type="entry name" value="Fibronectin type III"/>
    <property type="match status" value="3"/>
</dbReference>
<dbReference type="InterPro" id="IPR000242">
    <property type="entry name" value="PTP_cat"/>
</dbReference>
<dbReference type="InterPro" id="IPR036116">
    <property type="entry name" value="FN3_sf"/>
</dbReference>
<dbReference type="PROSITE" id="PS00383">
    <property type="entry name" value="TYR_PHOSPHATASE_1"/>
    <property type="match status" value="1"/>
</dbReference>
<evidence type="ECO:0000256" key="18">
    <source>
        <dbReference type="ARBA" id="ARBA00071459"/>
    </source>
</evidence>
<keyword evidence="14" id="KW-0325">Glycoprotein</keyword>
<keyword evidence="15" id="KW-0966">Cell projection</keyword>
<keyword evidence="25" id="KW-1185">Reference proteome</keyword>
<dbReference type="InterPro" id="IPR003961">
    <property type="entry name" value="FN3_dom"/>
</dbReference>
<dbReference type="PANTHER" id="PTHR46957:SF5">
    <property type="entry name" value="PROTEIN-TYROSINE-PHOSPHATASE"/>
    <property type="match status" value="1"/>
</dbReference>
<evidence type="ECO:0000256" key="4">
    <source>
        <dbReference type="ARBA" id="ARBA00013064"/>
    </source>
</evidence>
<dbReference type="EC" id="3.1.3.48" evidence="4"/>
<dbReference type="GO" id="GO:0004725">
    <property type="term" value="F:protein tyrosine phosphatase activity"/>
    <property type="evidence" value="ECO:0007669"/>
    <property type="project" value="UniProtKB-EC"/>
</dbReference>
<dbReference type="FunFam" id="2.60.40.10:FF:000362">
    <property type="entry name" value="Receptor-type tyrosine-protein phosphatase eta"/>
    <property type="match status" value="5"/>
</dbReference>
<dbReference type="InterPro" id="IPR000387">
    <property type="entry name" value="Tyr_Pase_dom"/>
</dbReference>
<evidence type="ECO:0000256" key="19">
    <source>
        <dbReference type="ARBA" id="ARBA00081746"/>
    </source>
</evidence>
<keyword evidence="12 20" id="KW-1133">Transmembrane helix</keyword>
<dbReference type="SMART" id="SM00060">
    <property type="entry name" value="FN3"/>
    <property type="match status" value="7"/>
</dbReference>